<feature type="transmembrane region" description="Helical" evidence="15">
    <location>
        <begin position="370"/>
        <end position="390"/>
    </location>
</feature>
<comment type="similarity">
    <text evidence="14">Belongs to the major facilitator superfamily. Sugar transporter (TC 2.A.1.1) family.</text>
</comment>
<dbReference type="PROSITE" id="PS00217">
    <property type="entry name" value="SUGAR_TRANSPORT_2"/>
    <property type="match status" value="1"/>
</dbReference>
<evidence type="ECO:0000256" key="8">
    <source>
        <dbReference type="ARBA" id="ARBA00044648"/>
    </source>
</evidence>
<dbReference type="PRINTS" id="PR00171">
    <property type="entry name" value="SUGRTRNSPORT"/>
</dbReference>
<evidence type="ECO:0000259" key="16">
    <source>
        <dbReference type="PROSITE" id="PS50850"/>
    </source>
</evidence>
<comment type="catalytic activity">
    <reaction evidence="12">
        <text>D-fructose(out) = D-fructose(in)</text>
        <dbReference type="Rhea" id="RHEA:60372"/>
        <dbReference type="ChEBI" id="CHEBI:37721"/>
    </reaction>
    <physiologicalReaction direction="left-to-right" evidence="12">
        <dbReference type="Rhea" id="RHEA:60373"/>
    </physiologicalReaction>
</comment>
<evidence type="ECO:0000256" key="2">
    <source>
        <dbReference type="ARBA" id="ARBA00011738"/>
    </source>
</evidence>
<comment type="catalytic activity">
    <reaction evidence="7">
        <text>D-galactose(in) = D-galactose(out)</text>
        <dbReference type="Rhea" id="RHEA:34915"/>
        <dbReference type="ChEBI" id="CHEBI:4139"/>
    </reaction>
    <physiologicalReaction direction="right-to-left" evidence="7">
        <dbReference type="Rhea" id="RHEA:34917"/>
    </physiologicalReaction>
</comment>
<accession>A0A7S1AM21</accession>
<organism evidence="17">
    <name type="scientific">Noctiluca scintillans</name>
    <name type="common">Sea sparkle</name>
    <name type="synonym">Red tide dinoflagellate</name>
    <dbReference type="NCBI Taxonomy" id="2966"/>
    <lineage>
        <taxon>Eukaryota</taxon>
        <taxon>Sar</taxon>
        <taxon>Alveolata</taxon>
        <taxon>Dinophyceae</taxon>
        <taxon>Noctilucales</taxon>
        <taxon>Noctilucaceae</taxon>
        <taxon>Noctiluca</taxon>
    </lineage>
</organism>
<feature type="transmembrane region" description="Helical" evidence="15">
    <location>
        <begin position="343"/>
        <end position="364"/>
    </location>
</feature>
<feature type="transmembrane region" description="Helical" evidence="15">
    <location>
        <begin position="97"/>
        <end position="115"/>
    </location>
</feature>
<keyword evidence="5 15" id="KW-1133">Transmembrane helix</keyword>
<dbReference type="PROSITE" id="PS50850">
    <property type="entry name" value="MFS"/>
    <property type="match status" value="1"/>
</dbReference>
<evidence type="ECO:0000256" key="3">
    <source>
        <dbReference type="ARBA" id="ARBA00022448"/>
    </source>
</evidence>
<reference evidence="17" key="1">
    <citation type="submission" date="2021-01" db="EMBL/GenBank/DDBJ databases">
        <authorList>
            <person name="Corre E."/>
            <person name="Pelletier E."/>
            <person name="Niang G."/>
            <person name="Scheremetjew M."/>
            <person name="Finn R."/>
            <person name="Kale V."/>
            <person name="Holt S."/>
            <person name="Cochrane G."/>
            <person name="Meng A."/>
            <person name="Brown T."/>
            <person name="Cohen L."/>
        </authorList>
    </citation>
    <scope>NUCLEOTIDE SEQUENCE</scope>
</reference>
<feature type="domain" description="Major facilitator superfamily (MFS) profile" evidence="16">
    <location>
        <begin position="17"/>
        <end position="455"/>
    </location>
</feature>
<evidence type="ECO:0000313" key="17">
    <source>
        <dbReference type="EMBL" id="CAD8858068.1"/>
    </source>
</evidence>
<gene>
    <name evidence="17" type="ORF">NSCI0253_LOCUS32421</name>
</gene>
<evidence type="ECO:0000256" key="7">
    <source>
        <dbReference type="ARBA" id="ARBA00044637"/>
    </source>
</evidence>
<evidence type="ECO:0000256" key="14">
    <source>
        <dbReference type="RuleBase" id="RU003346"/>
    </source>
</evidence>
<comment type="catalytic activity">
    <reaction evidence="11">
        <text>D-glucosamine(out) = D-glucosamine(in)</text>
        <dbReference type="Rhea" id="RHEA:78423"/>
        <dbReference type="ChEBI" id="CHEBI:58723"/>
    </reaction>
    <physiologicalReaction direction="left-to-right" evidence="11">
        <dbReference type="Rhea" id="RHEA:78424"/>
    </physiologicalReaction>
</comment>
<proteinExistence type="inferred from homology"/>
<dbReference type="InterPro" id="IPR020846">
    <property type="entry name" value="MFS_dom"/>
</dbReference>
<feature type="transmembrane region" description="Helical" evidence="15">
    <location>
        <begin position="431"/>
        <end position="451"/>
    </location>
</feature>
<comment type="subunit">
    <text evidence="2">Homodimer.</text>
</comment>
<dbReference type="PROSITE" id="PS00216">
    <property type="entry name" value="SUGAR_TRANSPORT_1"/>
    <property type="match status" value="1"/>
</dbReference>
<dbReference type="SUPFAM" id="SSF103473">
    <property type="entry name" value="MFS general substrate transporter"/>
    <property type="match status" value="1"/>
</dbReference>
<comment type="catalytic activity">
    <reaction evidence="10">
        <text>D-mannose(out) = D-mannose(in)</text>
        <dbReference type="Rhea" id="RHEA:78391"/>
        <dbReference type="ChEBI" id="CHEBI:4208"/>
    </reaction>
    <physiologicalReaction direction="left-to-right" evidence="10">
        <dbReference type="Rhea" id="RHEA:78392"/>
    </physiologicalReaction>
</comment>
<comment type="subcellular location">
    <subcellularLocation>
        <location evidence="1">Membrane</location>
        <topology evidence="1">Multi-pass membrane protein</topology>
    </subcellularLocation>
</comment>
<dbReference type="GO" id="GO:0016020">
    <property type="term" value="C:membrane"/>
    <property type="evidence" value="ECO:0007669"/>
    <property type="project" value="UniProtKB-SubCell"/>
</dbReference>
<evidence type="ECO:0000256" key="12">
    <source>
        <dbReference type="ARBA" id="ARBA00044710"/>
    </source>
</evidence>
<evidence type="ECO:0000256" key="6">
    <source>
        <dbReference type="ARBA" id="ARBA00023136"/>
    </source>
</evidence>
<feature type="transmembrane region" description="Helical" evidence="15">
    <location>
        <begin position="275"/>
        <end position="297"/>
    </location>
</feature>
<dbReference type="PANTHER" id="PTHR23503">
    <property type="entry name" value="SOLUTE CARRIER FAMILY 2"/>
    <property type="match status" value="1"/>
</dbReference>
<name>A0A7S1AM21_NOCSC</name>
<feature type="transmembrane region" description="Helical" evidence="15">
    <location>
        <begin position="155"/>
        <end position="174"/>
    </location>
</feature>
<keyword evidence="4 15" id="KW-0812">Transmembrane</keyword>
<dbReference type="InterPro" id="IPR005829">
    <property type="entry name" value="Sugar_transporter_CS"/>
</dbReference>
<evidence type="ECO:0000256" key="4">
    <source>
        <dbReference type="ARBA" id="ARBA00022692"/>
    </source>
</evidence>
<feature type="transmembrane region" description="Helical" evidence="15">
    <location>
        <begin position="65"/>
        <end position="85"/>
    </location>
</feature>
<evidence type="ECO:0000256" key="13">
    <source>
        <dbReference type="ARBA" id="ARBA00044780"/>
    </source>
</evidence>
<comment type="catalytic activity">
    <reaction evidence="9">
        <text>D-xylose(out) = D-xylose(in)</text>
        <dbReference type="Rhea" id="RHEA:78427"/>
        <dbReference type="ChEBI" id="CHEBI:53455"/>
    </reaction>
    <physiologicalReaction direction="left-to-right" evidence="9">
        <dbReference type="Rhea" id="RHEA:78428"/>
    </physiologicalReaction>
</comment>
<evidence type="ECO:0000256" key="11">
    <source>
        <dbReference type="ARBA" id="ARBA00044668"/>
    </source>
</evidence>
<dbReference type="InterPro" id="IPR045263">
    <property type="entry name" value="GLUT"/>
</dbReference>
<feature type="transmembrane region" description="Helical" evidence="15">
    <location>
        <begin position="121"/>
        <end position="143"/>
    </location>
</feature>
<sequence length="538" mass="60057">MRRRRYRQITWRLMLSVISATLGASFQFGFSTGFVNNMEMFLLHYFQTQGIVPSDALPQDDAFRFWWSLAVSAFAFGGMLGTCVFPALADRIGRKETILSTSIFSYLACYFMAFPRSWFDLILGRVLVGIGAGGACGAVPSYVTEIAPNELRGTLGTVHQLMITLGILVSQTLLTSKLHLLGNDQLWHYSLLVPASCTTFLLFTLPFCADSPPFLLRTKGEEAAKEALSWFRPGDYQTKRRMYRELRHMYHEMELADRATLWEVFSDELLWKPMLVGIVVNLSMQFSGIDAVFFYSTSVFLSAGIGLQNAQFCTTLIGLCNVLVTIPAMMFMDLFGRKTIQSCGLGGMCVSYVIMTVGLVFNLHFVSVTAMLMIICFFALGPGCIAWFIIAELVPMHARCIAISMALGVNWCASWFISFIFPHLLAYLKKWTFATFAASTFVLACYTHVFLPETKGKTVLEVRETFYTPSTKTNSPALHSLGEPLFPEPMPTLVNLLAEGDVPIVQSTNEVASSMSHTLVHRLREVEDIPLELDGAML</sequence>
<evidence type="ECO:0000256" key="5">
    <source>
        <dbReference type="ARBA" id="ARBA00022989"/>
    </source>
</evidence>
<dbReference type="NCBIfam" id="TIGR00879">
    <property type="entry name" value="SP"/>
    <property type="match status" value="1"/>
</dbReference>
<dbReference type="InterPro" id="IPR036259">
    <property type="entry name" value="MFS_trans_sf"/>
</dbReference>
<evidence type="ECO:0000256" key="9">
    <source>
        <dbReference type="ARBA" id="ARBA00044656"/>
    </source>
</evidence>
<dbReference type="InterPro" id="IPR003663">
    <property type="entry name" value="Sugar/inositol_transpt"/>
</dbReference>
<evidence type="ECO:0000256" key="1">
    <source>
        <dbReference type="ARBA" id="ARBA00004141"/>
    </source>
</evidence>
<evidence type="ECO:0000256" key="10">
    <source>
        <dbReference type="ARBA" id="ARBA00044662"/>
    </source>
</evidence>
<dbReference type="AlphaFoldDB" id="A0A7S1AM21"/>
<protein>
    <recommendedName>
        <fullName evidence="13">Hexose transporter 1</fullName>
    </recommendedName>
</protein>
<keyword evidence="3 14" id="KW-0813">Transport</keyword>
<dbReference type="PANTHER" id="PTHR23503:SF8">
    <property type="entry name" value="FACILITATED GLUCOSE TRANSPORTER PROTEIN 1"/>
    <property type="match status" value="1"/>
</dbReference>
<dbReference type="EMBL" id="HBFQ01045600">
    <property type="protein sequence ID" value="CAD8858068.1"/>
    <property type="molecule type" value="Transcribed_RNA"/>
</dbReference>
<dbReference type="Gene3D" id="1.20.1250.20">
    <property type="entry name" value="MFS general substrate transporter like domains"/>
    <property type="match status" value="1"/>
</dbReference>
<comment type="catalytic activity">
    <reaction evidence="8">
        <text>D-glucose(out) = D-glucose(in)</text>
        <dbReference type="Rhea" id="RHEA:60376"/>
        <dbReference type="ChEBI" id="CHEBI:4167"/>
    </reaction>
    <physiologicalReaction direction="left-to-right" evidence="8">
        <dbReference type="Rhea" id="RHEA:60377"/>
    </physiologicalReaction>
</comment>
<dbReference type="Pfam" id="PF00083">
    <property type="entry name" value="Sugar_tr"/>
    <property type="match status" value="1"/>
</dbReference>
<feature type="transmembrane region" description="Helical" evidence="15">
    <location>
        <begin position="402"/>
        <end position="425"/>
    </location>
</feature>
<feature type="transmembrane region" description="Helical" evidence="15">
    <location>
        <begin position="186"/>
        <end position="209"/>
    </location>
</feature>
<dbReference type="InterPro" id="IPR005828">
    <property type="entry name" value="MFS_sugar_transport-like"/>
</dbReference>
<dbReference type="GO" id="GO:0015149">
    <property type="term" value="F:hexose transmembrane transporter activity"/>
    <property type="evidence" value="ECO:0007669"/>
    <property type="project" value="TreeGrafter"/>
</dbReference>
<feature type="transmembrane region" description="Helical" evidence="15">
    <location>
        <begin position="309"/>
        <end position="331"/>
    </location>
</feature>
<keyword evidence="6 15" id="KW-0472">Membrane</keyword>
<evidence type="ECO:0000256" key="15">
    <source>
        <dbReference type="SAM" id="Phobius"/>
    </source>
</evidence>